<keyword evidence="2" id="KW-1185">Reference proteome</keyword>
<protein>
    <submittedName>
        <fullName evidence="1">Uncharacterized protein</fullName>
    </submittedName>
</protein>
<gene>
    <name evidence="1" type="ORF">EVAR_18389_1</name>
</gene>
<proteinExistence type="predicted"/>
<reference evidence="1 2" key="1">
    <citation type="journal article" date="2019" name="Commun. Biol.">
        <title>The bagworm genome reveals a unique fibroin gene that provides high tensile strength.</title>
        <authorList>
            <person name="Kono N."/>
            <person name="Nakamura H."/>
            <person name="Ohtoshi R."/>
            <person name="Tomita M."/>
            <person name="Numata K."/>
            <person name="Arakawa K."/>
        </authorList>
    </citation>
    <scope>NUCLEOTIDE SEQUENCE [LARGE SCALE GENOMIC DNA]</scope>
</reference>
<evidence type="ECO:0000313" key="2">
    <source>
        <dbReference type="Proteomes" id="UP000299102"/>
    </source>
</evidence>
<evidence type="ECO:0000313" key="1">
    <source>
        <dbReference type="EMBL" id="GBP29909.1"/>
    </source>
</evidence>
<name>A0A4C1UUD1_EUMVA</name>
<dbReference type="AlphaFoldDB" id="A0A4C1UUD1"/>
<dbReference type="Proteomes" id="UP000299102">
    <property type="component" value="Unassembled WGS sequence"/>
</dbReference>
<organism evidence="1 2">
    <name type="scientific">Eumeta variegata</name>
    <name type="common">Bagworm moth</name>
    <name type="synonym">Eumeta japonica</name>
    <dbReference type="NCBI Taxonomy" id="151549"/>
    <lineage>
        <taxon>Eukaryota</taxon>
        <taxon>Metazoa</taxon>
        <taxon>Ecdysozoa</taxon>
        <taxon>Arthropoda</taxon>
        <taxon>Hexapoda</taxon>
        <taxon>Insecta</taxon>
        <taxon>Pterygota</taxon>
        <taxon>Neoptera</taxon>
        <taxon>Endopterygota</taxon>
        <taxon>Lepidoptera</taxon>
        <taxon>Glossata</taxon>
        <taxon>Ditrysia</taxon>
        <taxon>Tineoidea</taxon>
        <taxon>Psychidae</taxon>
        <taxon>Oiketicinae</taxon>
        <taxon>Eumeta</taxon>
    </lineage>
</organism>
<accession>A0A4C1UUD1</accession>
<sequence length="154" mass="17059">MAIGQLHAGLLNCRAADARGDFLRARGDHKAGARFCGGPCARERDILRRGHSQTHTGVRIRRVVGASSADRKRKFPVIAANVRRVTSLRIEVSAKCDEALFLLGLYCARLHFLPRLIGFWTDERLADVRQIFPFPPASVTAPARRCACVHGIIF</sequence>
<dbReference type="EMBL" id="BGZK01000226">
    <property type="protein sequence ID" value="GBP29909.1"/>
    <property type="molecule type" value="Genomic_DNA"/>
</dbReference>
<comment type="caution">
    <text evidence="1">The sequence shown here is derived from an EMBL/GenBank/DDBJ whole genome shotgun (WGS) entry which is preliminary data.</text>
</comment>